<dbReference type="PROSITE" id="PS01124">
    <property type="entry name" value="HTH_ARAC_FAMILY_2"/>
    <property type="match status" value="1"/>
</dbReference>
<evidence type="ECO:0000259" key="4">
    <source>
        <dbReference type="PROSITE" id="PS01124"/>
    </source>
</evidence>
<dbReference type="PANTHER" id="PTHR47894:SF4">
    <property type="entry name" value="HTH-TYPE TRANSCRIPTIONAL REGULATOR GADX"/>
    <property type="match status" value="1"/>
</dbReference>
<reference evidence="5 6" key="1">
    <citation type="submission" date="2016-10" db="EMBL/GenBank/DDBJ databases">
        <authorList>
            <person name="de Groot N.N."/>
        </authorList>
    </citation>
    <scope>NUCLEOTIDE SEQUENCE [LARGE SCALE GENOMIC DNA]</scope>
    <source>
        <strain evidence="5 6">ATCC 35022</strain>
    </source>
</reference>
<keyword evidence="2 5" id="KW-0238">DNA-binding</keyword>
<dbReference type="GO" id="GO:0000976">
    <property type="term" value="F:transcription cis-regulatory region binding"/>
    <property type="evidence" value="ECO:0007669"/>
    <property type="project" value="TreeGrafter"/>
</dbReference>
<evidence type="ECO:0000256" key="3">
    <source>
        <dbReference type="ARBA" id="ARBA00023163"/>
    </source>
</evidence>
<gene>
    <name evidence="5" type="ORF">SAMN02982931_04793</name>
</gene>
<dbReference type="SUPFAM" id="SSF46689">
    <property type="entry name" value="Homeodomain-like"/>
    <property type="match status" value="1"/>
</dbReference>
<dbReference type="EMBL" id="FMXQ01000023">
    <property type="protein sequence ID" value="SDB59380.1"/>
    <property type="molecule type" value="Genomic_DNA"/>
</dbReference>
<keyword evidence="6" id="KW-1185">Reference proteome</keyword>
<dbReference type="SMART" id="SM00342">
    <property type="entry name" value="HTH_ARAC"/>
    <property type="match status" value="1"/>
</dbReference>
<feature type="domain" description="HTH araC/xylS-type" evidence="4">
    <location>
        <begin position="220"/>
        <end position="318"/>
    </location>
</feature>
<keyword evidence="1" id="KW-0805">Transcription regulation</keyword>
<evidence type="ECO:0000313" key="6">
    <source>
        <dbReference type="Proteomes" id="UP000199071"/>
    </source>
</evidence>
<accession>A0A1G6EPS0</accession>
<dbReference type="GO" id="GO:0005829">
    <property type="term" value="C:cytosol"/>
    <property type="evidence" value="ECO:0007669"/>
    <property type="project" value="TreeGrafter"/>
</dbReference>
<keyword evidence="3" id="KW-0804">Transcription</keyword>
<name>A0A1G6EPS0_9HYPH</name>
<dbReference type="STRING" id="665467.SAMN02982931_04793"/>
<dbReference type="InterPro" id="IPR018060">
    <property type="entry name" value="HTH_AraC"/>
</dbReference>
<organism evidence="5 6">
    <name type="scientific">Bauldia litoralis</name>
    <dbReference type="NCBI Taxonomy" id="665467"/>
    <lineage>
        <taxon>Bacteria</taxon>
        <taxon>Pseudomonadati</taxon>
        <taxon>Pseudomonadota</taxon>
        <taxon>Alphaproteobacteria</taxon>
        <taxon>Hyphomicrobiales</taxon>
        <taxon>Kaistiaceae</taxon>
        <taxon>Bauldia</taxon>
    </lineage>
</organism>
<dbReference type="Pfam" id="PF12833">
    <property type="entry name" value="HTH_18"/>
    <property type="match status" value="1"/>
</dbReference>
<dbReference type="Proteomes" id="UP000199071">
    <property type="component" value="Unassembled WGS sequence"/>
</dbReference>
<dbReference type="GO" id="GO:0003700">
    <property type="term" value="F:DNA-binding transcription factor activity"/>
    <property type="evidence" value="ECO:0007669"/>
    <property type="project" value="InterPro"/>
</dbReference>
<evidence type="ECO:0000256" key="1">
    <source>
        <dbReference type="ARBA" id="ARBA00023015"/>
    </source>
</evidence>
<dbReference type="PANTHER" id="PTHR47894">
    <property type="entry name" value="HTH-TYPE TRANSCRIPTIONAL REGULATOR GADX"/>
    <property type="match status" value="1"/>
</dbReference>
<protein>
    <submittedName>
        <fullName evidence="5">AraC-type DNA-binding protein</fullName>
    </submittedName>
</protein>
<sequence>MPLPGILTELGIPVVEVLQGTDLVPADLSPDRFLELGAMLTVLENAVARTGREDLGLMLGARQTAAVLGPLARVVRTAATLGEALSDLTAFQDRNSSAAVTYIRRQGNDVFFGYGVHDPRPTVSAITQDIVLALLTRIVTEITRGAVRPREYLSMRPVPSNPGRWSSLGAEVRFGEAETGFYLSLEDMEFPLPTADRDLHDQAVDGILSQPALIQTEWTQRTRRALRALLLQGFSGMPEVALHLGVGVRYLRRALAREGTSFEEVRNAVRLAIARDLLSMSTLSIGDLALTLDFATPSAFIRAFRRWTGDTPAAWREKKRCAGVRGRTGIGAPYRIW</sequence>
<dbReference type="InterPro" id="IPR009057">
    <property type="entry name" value="Homeodomain-like_sf"/>
</dbReference>
<evidence type="ECO:0000313" key="5">
    <source>
        <dbReference type="EMBL" id="SDB59380.1"/>
    </source>
</evidence>
<evidence type="ECO:0000256" key="2">
    <source>
        <dbReference type="ARBA" id="ARBA00023125"/>
    </source>
</evidence>
<proteinExistence type="predicted"/>
<dbReference type="InterPro" id="IPR032687">
    <property type="entry name" value="AraC-type_N"/>
</dbReference>
<dbReference type="Pfam" id="PF12625">
    <property type="entry name" value="Arabinose_bd"/>
    <property type="match status" value="1"/>
</dbReference>
<dbReference type="AlphaFoldDB" id="A0A1G6EPS0"/>
<dbReference type="Gene3D" id="1.10.10.60">
    <property type="entry name" value="Homeodomain-like"/>
    <property type="match status" value="1"/>
</dbReference>